<keyword evidence="4" id="KW-0560">Oxidoreductase</keyword>
<dbReference type="RefSeq" id="WP_279523491.1">
    <property type="nucleotide sequence ID" value="NZ_JARVII010000002.1"/>
</dbReference>
<evidence type="ECO:0000256" key="2">
    <source>
        <dbReference type="ARBA" id="ARBA00022630"/>
    </source>
</evidence>
<keyword evidence="2" id="KW-0285">Flavoprotein</keyword>
<dbReference type="PANTHER" id="PTHR42913">
    <property type="entry name" value="APOPTOSIS-INDUCING FACTOR 1"/>
    <property type="match status" value="1"/>
</dbReference>
<dbReference type="GO" id="GO:0003955">
    <property type="term" value="F:NAD(P)H dehydrogenase (quinone) activity"/>
    <property type="evidence" value="ECO:0007669"/>
    <property type="project" value="TreeGrafter"/>
</dbReference>
<accession>A0AAW6RJC9</accession>
<comment type="caution">
    <text evidence="6">The sequence shown here is derived from an EMBL/GenBank/DDBJ whole genome shotgun (WGS) entry which is preliminary data.</text>
</comment>
<keyword evidence="3" id="KW-0274">FAD</keyword>
<organism evidence="6 7">
    <name type="scientific">Ottowia cancrivicina</name>
    <dbReference type="NCBI Taxonomy" id="3040346"/>
    <lineage>
        <taxon>Bacteria</taxon>
        <taxon>Pseudomonadati</taxon>
        <taxon>Pseudomonadota</taxon>
        <taxon>Betaproteobacteria</taxon>
        <taxon>Burkholderiales</taxon>
        <taxon>Comamonadaceae</taxon>
        <taxon>Ottowia</taxon>
    </lineage>
</organism>
<sequence length="371" mass="40037">MTDIPSRKHLVLLGTGRANMSVLKKLVAQGIGGLAVTLVAPQLNYLDEAMLAGHLLGEKALEDFVIPLKHLLDGSGIGYVPDLVQALDPQAQCLHLASGEILPYDALSLNAEPELDRARLDKLMPGVRANAMFAYPRYVFLELWPQLLALAQKRPLQIAVIGHNKFSVELALAAAEMLAAPHGSRVTLLTNGAPVMQDAPPALRKCALARLKALNITVLHEVCVSFSAKSLQLESGAALVCDAPLLALESDTPAWLQDSGVKLLEDGQVALNRRLQSESHSQIFVVPYDAPTEAGPALEANLHATLFGGSLKNVPFAPKIRTMQSGARRAIVTLGPWALEGNWAWRWKNARDRQQLAAVVQRPVLFSAPQS</sequence>
<evidence type="ECO:0000259" key="5">
    <source>
        <dbReference type="Pfam" id="PF07992"/>
    </source>
</evidence>
<keyword evidence="7" id="KW-1185">Reference proteome</keyword>
<evidence type="ECO:0000313" key="7">
    <source>
        <dbReference type="Proteomes" id="UP001237156"/>
    </source>
</evidence>
<feature type="domain" description="FAD/NAD(P)-binding" evidence="5">
    <location>
        <begin position="149"/>
        <end position="286"/>
    </location>
</feature>
<evidence type="ECO:0000256" key="4">
    <source>
        <dbReference type="ARBA" id="ARBA00023002"/>
    </source>
</evidence>
<evidence type="ECO:0000256" key="3">
    <source>
        <dbReference type="ARBA" id="ARBA00022827"/>
    </source>
</evidence>
<dbReference type="PANTHER" id="PTHR42913:SF9">
    <property type="entry name" value="SLR1591 PROTEIN"/>
    <property type="match status" value="1"/>
</dbReference>
<dbReference type="GO" id="GO:0019646">
    <property type="term" value="P:aerobic electron transport chain"/>
    <property type="evidence" value="ECO:0007669"/>
    <property type="project" value="TreeGrafter"/>
</dbReference>
<dbReference type="Gene3D" id="3.50.50.100">
    <property type="match status" value="1"/>
</dbReference>
<dbReference type="EMBL" id="JARVII010000002">
    <property type="protein sequence ID" value="MDG9698361.1"/>
    <property type="molecule type" value="Genomic_DNA"/>
</dbReference>
<dbReference type="SUPFAM" id="SSF51905">
    <property type="entry name" value="FAD/NAD(P)-binding domain"/>
    <property type="match status" value="2"/>
</dbReference>
<dbReference type="InterPro" id="IPR023753">
    <property type="entry name" value="FAD/NAD-binding_dom"/>
</dbReference>
<comment type="cofactor">
    <cofactor evidence="1">
        <name>FAD</name>
        <dbReference type="ChEBI" id="CHEBI:57692"/>
    </cofactor>
</comment>
<dbReference type="Proteomes" id="UP001237156">
    <property type="component" value="Unassembled WGS sequence"/>
</dbReference>
<dbReference type="InterPro" id="IPR051169">
    <property type="entry name" value="NADH-Q_oxidoreductase"/>
</dbReference>
<proteinExistence type="predicted"/>
<protein>
    <submittedName>
        <fullName evidence="6">FAD-dependent oxidoreductase</fullName>
    </submittedName>
</protein>
<reference evidence="6 7" key="1">
    <citation type="submission" date="2023-04" db="EMBL/GenBank/DDBJ databases">
        <title>Ottowia paracancer sp. nov., isolated from human stomach.</title>
        <authorList>
            <person name="Song Y."/>
        </authorList>
    </citation>
    <scope>NUCLEOTIDE SEQUENCE [LARGE SCALE GENOMIC DNA]</scope>
    <source>
        <strain evidence="6 7">10c7w1</strain>
    </source>
</reference>
<dbReference type="AlphaFoldDB" id="A0AAW6RJC9"/>
<evidence type="ECO:0000313" key="6">
    <source>
        <dbReference type="EMBL" id="MDG9698361.1"/>
    </source>
</evidence>
<dbReference type="Pfam" id="PF07992">
    <property type="entry name" value="Pyr_redox_2"/>
    <property type="match status" value="1"/>
</dbReference>
<dbReference type="InterPro" id="IPR036188">
    <property type="entry name" value="FAD/NAD-bd_sf"/>
</dbReference>
<gene>
    <name evidence="6" type="ORF">QB898_01265</name>
</gene>
<evidence type="ECO:0000256" key="1">
    <source>
        <dbReference type="ARBA" id="ARBA00001974"/>
    </source>
</evidence>
<name>A0AAW6RJC9_9BURK</name>